<dbReference type="InterPro" id="IPR001759">
    <property type="entry name" value="PTX_dom"/>
</dbReference>
<evidence type="ECO:0000256" key="3">
    <source>
        <dbReference type="ARBA" id="ARBA00022692"/>
    </source>
</evidence>
<dbReference type="EMBL" id="MTYJ01000088">
    <property type="protein sequence ID" value="OQV15514.1"/>
    <property type="molecule type" value="Genomic_DNA"/>
</dbReference>
<dbReference type="InterPro" id="IPR036445">
    <property type="entry name" value="GPCR_2_extracell_dom_sf"/>
</dbReference>
<organism evidence="17 18">
    <name type="scientific">Hypsibius exemplaris</name>
    <name type="common">Freshwater tardigrade</name>
    <dbReference type="NCBI Taxonomy" id="2072580"/>
    <lineage>
        <taxon>Eukaryota</taxon>
        <taxon>Metazoa</taxon>
        <taxon>Ecdysozoa</taxon>
        <taxon>Tardigrada</taxon>
        <taxon>Eutardigrada</taxon>
        <taxon>Parachela</taxon>
        <taxon>Hypsibioidea</taxon>
        <taxon>Hypsibiidae</taxon>
        <taxon>Hypsibius</taxon>
    </lineage>
</organism>
<feature type="transmembrane region" description="Helical" evidence="12">
    <location>
        <begin position="883"/>
        <end position="905"/>
    </location>
</feature>
<keyword evidence="9" id="KW-0807">Transducer</keyword>
<comment type="caution">
    <text evidence="17">The sequence shown here is derived from an EMBL/GenBank/DDBJ whole genome shotgun (WGS) entry which is preliminary data.</text>
</comment>
<evidence type="ECO:0000256" key="13">
    <source>
        <dbReference type="SAM" id="SignalP"/>
    </source>
</evidence>
<dbReference type="Gene3D" id="2.60.120.200">
    <property type="match status" value="1"/>
</dbReference>
<name>A0A1W0WJY6_HYPEX</name>
<dbReference type="InterPro" id="IPR013320">
    <property type="entry name" value="ConA-like_dom_sf"/>
</dbReference>
<dbReference type="PROSITE" id="PS51828">
    <property type="entry name" value="PTX_2"/>
    <property type="match status" value="1"/>
</dbReference>
<dbReference type="GO" id="GO:0007166">
    <property type="term" value="P:cell surface receptor signaling pathway"/>
    <property type="evidence" value="ECO:0007669"/>
    <property type="project" value="InterPro"/>
</dbReference>
<comment type="caution">
    <text evidence="10">Lacks conserved residue(s) required for the propagation of feature annotation.</text>
</comment>
<dbReference type="Gene3D" id="1.20.1070.10">
    <property type="entry name" value="Rhodopsin 7-helix transmembrane proteins"/>
    <property type="match status" value="1"/>
</dbReference>
<feature type="transmembrane region" description="Helical" evidence="12">
    <location>
        <begin position="845"/>
        <end position="863"/>
    </location>
</feature>
<evidence type="ECO:0000256" key="4">
    <source>
        <dbReference type="ARBA" id="ARBA00022729"/>
    </source>
</evidence>
<dbReference type="SMART" id="SM00159">
    <property type="entry name" value="PTX"/>
    <property type="match status" value="1"/>
</dbReference>
<dbReference type="OrthoDB" id="547680at2759"/>
<evidence type="ECO:0000259" key="15">
    <source>
        <dbReference type="PROSITE" id="PS50261"/>
    </source>
</evidence>
<evidence type="ECO:0000256" key="7">
    <source>
        <dbReference type="ARBA" id="ARBA00023136"/>
    </source>
</evidence>
<feature type="region of interest" description="Disordered" evidence="11">
    <location>
        <begin position="1037"/>
        <end position="1065"/>
    </location>
</feature>
<feature type="compositionally biased region" description="Polar residues" evidence="11">
    <location>
        <begin position="1042"/>
        <end position="1056"/>
    </location>
</feature>
<evidence type="ECO:0000256" key="10">
    <source>
        <dbReference type="PROSITE-ProRule" id="PRU01172"/>
    </source>
</evidence>
<evidence type="ECO:0000259" key="16">
    <source>
        <dbReference type="PROSITE" id="PS51828"/>
    </source>
</evidence>
<dbReference type="PANTHER" id="PTHR12011">
    <property type="entry name" value="ADHESION G-PROTEIN COUPLED RECEPTOR"/>
    <property type="match status" value="1"/>
</dbReference>
<feature type="signal peptide" evidence="13">
    <location>
        <begin position="1"/>
        <end position="22"/>
    </location>
</feature>
<dbReference type="InterPro" id="IPR001879">
    <property type="entry name" value="GPCR_2_extracellular_dom"/>
</dbReference>
<evidence type="ECO:0000256" key="12">
    <source>
        <dbReference type="SAM" id="Phobius"/>
    </source>
</evidence>
<evidence type="ECO:0000313" key="17">
    <source>
        <dbReference type="EMBL" id="OQV15514.1"/>
    </source>
</evidence>
<feature type="domain" description="Pentraxin (PTX)" evidence="16">
    <location>
        <begin position="77"/>
        <end position="294"/>
    </location>
</feature>
<keyword evidence="4 13" id="KW-0732">Signal</keyword>
<dbReference type="GO" id="GO:0007189">
    <property type="term" value="P:adenylate cyclase-activating G protein-coupled receptor signaling pathway"/>
    <property type="evidence" value="ECO:0007669"/>
    <property type="project" value="TreeGrafter"/>
</dbReference>
<evidence type="ECO:0000256" key="1">
    <source>
        <dbReference type="ARBA" id="ARBA00004141"/>
    </source>
</evidence>
<dbReference type="InterPro" id="IPR000832">
    <property type="entry name" value="GPCR_2_secretin-like"/>
</dbReference>
<feature type="transmembrane region" description="Helical" evidence="12">
    <location>
        <begin position="935"/>
        <end position="952"/>
    </location>
</feature>
<evidence type="ECO:0000256" key="9">
    <source>
        <dbReference type="ARBA" id="ARBA00023224"/>
    </source>
</evidence>
<keyword evidence="7 12" id="KW-0472">Membrane</keyword>
<proteinExistence type="inferred from homology"/>
<feature type="chain" id="PRO_5012641893" evidence="13">
    <location>
        <begin position="23"/>
        <end position="1115"/>
    </location>
</feature>
<feature type="domain" description="G-protein coupled receptors family 2 profile 1" evidence="14">
    <location>
        <begin position="307"/>
        <end position="382"/>
    </location>
</feature>
<dbReference type="PROSITE" id="PS50261">
    <property type="entry name" value="G_PROTEIN_RECEP_F2_4"/>
    <property type="match status" value="1"/>
</dbReference>
<feature type="domain" description="G-protein coupled receptors family 2 profile 2" evidence="15">
    <location>
        <begin position="739"/>
        <end position="979"/>
    </location>
</feature>
<dbReference type="Pfam" id="PF00354">
    <property type="entry name" value="Pentaxin"/>
    <property type="match status" value="1"/>
</dbReference>
<evidence type="ECO:0000256" key="5">
    <source>
        <dbReference type="ARBA" id="ARBA00022989"/>
    </source>
</evidence>
<feature type="region of interest" description="Disordered" evidence="11">
    <location>
        <begin position="1085"/>
        <end position="1115"/>
    </location>
</feature>
<protein>
    <submittedName>
        <fullName evidence="17">Cadherin EGF LAG seven-pass G-type receptor 1</fullName>
    </submittedName>
</protein>
<evidence type="ECO:0000259" key="14">
    <source>
        <dbReference type="PROSITE" id="PS50227"/>
    </source>
</evidence>
<evidence type="ECO:0000256" key="8">
    <source>
        <dbReference type="ARBA" id="ARBA00023170"/>
    </source>
</evidence>
<dbReference type="PROSITE" id="PS50227">
    <property type="entry name" value="G_PROTEIN_RECEP_F2_3"/>
    <property type="match status" value="1"/>
</dbReference>
<keyword evidence="5 12" id="KW-1133">Transmembrane helix</keyword>
<dbReference type="GO" id="GO:0005886">
    <property type="term" value="C:plasma membrane"/>
    <property type="evidence" value="ECO:0007669"/>
    <property type="project" value="TreeGrafter"/>
</dbReference>
<keyword evidence="6" id="KW-0297">G-protein coupled receptor</keyword>
<dbReference type="Gene3D" id="4.10.1240.10">
    <property type="entry name" value="GPCR, family 2, extracellular hormone receptor domain"/>
    <property type="match status" value="1"/>
</dbReference>
<comment type="similarity">
    <text evidence="2">Belongs to the G-protein coupled receptor 2 family. Adhesion G-protein coupled receptor (ADGR) subfamily.</text>
</comment>
<keyword evidence="3 12" id="KW-0812">Transmembrane</keyword>
<dbReference type="Pfam" id="PF00002">
    <property type="entry name" value="7tm_2"/>
    <property type="match status" value="1"/>
</dbReference>
<evidence type="ECO:0000256" key="11">
    <source>
        <dbReference type="SAM" id="MobiDB-lite"/>
    </source>
</evidence>
<evidence type="ECO:0000256" key="2">
    <source>
        <dbReference type="ARBA" id="ARBA00007343"/>
    </source>
</evidence>
<accession>A0A1W0WJY6</accession>
<keyword evidence="8 17" id="KW-0675">Receptor</keyword>
<feature type="transmembrane region" description="Helical" evidence="12">
    <location>
        <begin position="804"/>
        <end position="824"/>
    </location>
</feature>
<dbReference type="GO" id="GO:0004930">
    <property type="term" value="F:G protein-coupled receptor activity"/>
    <property type="evidence" value="ECO:0007669"/>
    <property type="project" value="UniProtKB-KW"/>
</dbReference>
<dbReference type="AlphaFoldDB" id="A0A1W0WJY6"/>
<reference evidence="18" key="1">
    <citation type="submission" date="2017-01" db="EMBL/GenBank/DDBJ databases">
        <title>Comparative genomics of anhydrobiosis in the tardigrade Hypsibius dujardini.</title>
        <authorList>
            <person name="Yoshida Y."/>
            <person name="Koutsovoulos G."/>
            <person name="Laetsch D."/>
            <person name="Stevens L."/>
            <person name="Kumar S."/>
            <person name="Horikawa D."/>
            <person name="Ishino K."/>
            <person name="Komine S."/>
            <person name="Tomita M."/>
            <person name="Blaxter M."/>
            <person name="Arakawa K."/>
        </authorList>
    </citation>
    <scope>NUCLEOTIDE SEQUENCE [LARGE SCALE GENOMIC DNA]</scope>
    <source>
        <strain evidence="18">Z151</strain>
    </source>
</reference>
<comment type="subcellular location">
    <subcellularLocation>
        <location evidence="1">Membrane</location>
        <topology evidence="1">Multi-pass membrane protein</topology>
    </subcellularLocation>
</comment>
<gene>
    <name evidence="17" type="ORF">BV898_10380</name>
</gene>
<feature type="transmembrane region" description="Helical" evidence="12">
    <location>
        <begin position="776"/>
        <end position="798"/>
    </location>
</feature>
<sequence length="1115" mass="125666">MTKDFVLRIGVVFILYALSCSGAKVELAHLNDKNFTLYCDSRYYKVPECKESSNGYQCMCGPGFEYNSQGMCIAVSTNSLLEFRGGPKSQYAILVGKPLRALDSFTMTFWLRVRNRHSSGYIVSYSVKEHPNIFYLKLEAGSLVIKIYNETLNVGPLMTQENVWKHVTFSWDSKGGKYNVLSDSSKLGQKGAGGHFGSGLLLPASGETTLGARSHYFSNQKNSGRWDAESEEPEQSLQMDLSHFNVWFTVLPVREVRMIMKDCHLKYCGTAIRWTDFRDGTRGAVKLRWPSGVYNRCFGEWTDDEVTCDRYCSVIKGARCREEMIENVHWPRTEVSKTVEVECPGKAKVDGLVATRQCQITPAAGNKGKWAMPVIDACLSSETKEQIIRARDLSQNKLITYDVIFPFLARLINVTKPTASHTPNDLSAYIQVAEFILEFQADRIRNRNWLVERSQNEQSTKLYPNSTDIKVFMAQFVTVFNNLLPGGGNEKAWKLTKPFGQSLVHLFSIMTTFVDIHAGVLLRDVVVERSAPIAANFSQVMSKTSMDQEGGPFLSMAIRMEVHFSNHSSTLRYPREDQLLQGFSETRAIIKKNVWLGKSSLSKKRAFVVTTIFIGNVSEFLPNPAYEREKKPTEDALNSALYLIRFFPEDPSPMVQRDIVTTFSYLSTKNISDSQCFRLQYEKIRKGFVYKFAKQNCVRLHTTISRAMCTCEDSGSFYGVTTDMYDPNWVEEKIVIYFMNWATYFGCAMSALCSLLGFCILVFLRTTSNTSSLHKNTALAVGFAQLSLMCGIDLHEFLIPCRVFTIATLYFILCLFCWMMNQAFHIYSVVTYSVHNNDEVEDGSVIKFMIMGWVVPIIPVLIGALTKGDKFFHKGACFVSWDWFLIVGGPGVGIVFVTLLMKVIALKEYMQSSYSLSEKGNKLVVNYMKAGRSQWGTVLAMYCCLLVALRLHSTVLKFLFAIFSILQGSSLLCFSVLMNDEVRNILQNTYEGHKDKEEMDIIDELAEITHTQAVLAAHRLSKQRSAEKEGSFLKAIDEHSNSGRIPSPTDSNQEHYSPTGHRKRGIISQIMDVMGRGDHTAAAMQGGFDSGGPRDVQDENAMSFLDDSGMMDTAI</sequence>
<feature type="transmembrane region" description="Helical" evidence="12">
    <location>
        <begin position="741"/>
        <end position="764"/>
    </location>
</feature>
<dbReference type="InterPro" id="IPR017981">
    <property type="entry name" value="GPCR_2-like_7TM"/>
</dbReference>
<keyword evidence="18" id="KW-1185">Reference proteome</keyword>
<feature type="transmembrane region" description="Helical" evidence="12">
    <location>
        <begin position="958"/>
        <end position="978"/>
    </location>
</feature>
<dbReference type="SUPFAM" id="SSF49899">
    <property type="entry name" value="Concanavalin A-like lectins/glucanases"/>
    <property type="match status" value="1"/>
</dbReference>
<evidence type="ECO:0000256" key="6">
    <source>
        <dbReference type="ARBA" id="ARBA00023040"/>
    </source>
</evidence>
<evidence type="ECO:0000313" key="18">
    <source>
        <dbReference type="Proteomes" id="UP000192578"/>
    </source>
</evidence>
<dbReference type="PANTHER" id="PTHR12011:SF470">
    <property type="entry name" value="ADHESION G PROTEIN-COUPLED RECEPTOR L2-LIKE"/>
    <property type="match status" value="1"/>
</dbReference>
<dbReference type="Proteomes" id="UP000192578">
    <property type="component" value="Unassembled WGS sequence"/>
</dbReference>